<sequence>MREPVAEAFARAAEALVGTRFRLHGRDPATGLDCVGLVGVALAACGRRIRYLQGYRLRNLCIENWLEFAESNGLCRCTGPVRRGDVILTRPGPAQHHLLVALGAGRFVHAHAGLRRVASQALILPQLPPAHWRLDPDPEHLWQR</sequence>
<dbReference type="EMBL" id="JAIGNU010000001">
    <property type="protein sequence ID" value="MBX7501094.1"/>
    <property type="molecule type" value="Genomic_DNA"/>
</dbReference>
<evidence type="ECO:0000259" key="5">
    <source>
        <dbReference type="PROSITE" id="PS51935"/>
    </source>
</evidence>
<comment type="caution">
    <text evidence="6">The sequence shown here is derived from an EMBL/GenBank/DDBJ whole genome shotgun (WGS) entry which is preliminary data.</text>
</comment>
<dbReference type="Gene3D" id="3.90.1720.10">
    <property type="entry name" value="endopeptidase domain like (from Nostoc punctiforme)"/>
    <property type="match status" value="1"/>
</dbReference>
<dbReference type="RefSeq" id="WP_221601977.1">
    <property type="nucleotide sequence ID" value="NZ_JAIGNU010000001.1"/>
</dbReference>
<dbReference type="SUPFAM" id="SSF54001">
    <property type="entry name" value="Cysteine proteinases"/>
    <property type="match status" value="1"/>
</dbReference>
<dbReference type="Proteomes" id="UP000782554">
    <property type="component" value="Unassembled WGS sequence"/>
</dbReference>
<evidence type="ECO:0000256" key="4">
    <source>
        <dbReference type="ARBA" id="ARBA00022807"/>
    </source>
</evidence>
<dbReference type="InterPro" id="IPR000064">
    <property type="entry name" value="NLP_P60_dom"/>
</dbReference>
<keyword evidence="2" id="KW-0645">Protease</keyword>
<organism evidence="6 7">
    <name type="scientific">Qipengyuania mesophila</name>
    <dbReference type="NCBI Taxonomy" id="2867246"/>
    <lineage>
        <taxon>Bacteria</taxon>
        <taxon>Pseudomonadati</taxon>
        <taxon>Pseudomonadota</taxon>
        <taxon>Alphaproteobacteria</taxon>
        <taxon>Sphingomonadales</taxon>
        <taxon>Erythrobacteraceae</taxon>
        <taxon>Qipengyuania</taxon>
    </lineage>
</organism>
<protein>
    <submittedName>
        <fullName evidence="6">C40 family peptidase</fullName>
    </submittedName>
</protein>
<comment type="similarity">
    <text evidence="1">Belongs to the peptidase C40 family.</text>
</comment>
<dbReference type="Pfam" id="PF00877">
    <property type="entry name" value="NLPC_P60"/>
    <property type="match status" value="1"/>
</dbReference>
<accession>A0ABS7JTV9</accession>
<keyword evidence="3" id="KW-0378">Hydrolase</keyword>
<gene>
    <name evidence="6" type="ORF">K3181_06540</name>
</gene>
<reference evidence="6 7" key="1">
    <citation type="submission" date="2021-08" db="EMBL/GenBank/DDBJ databases">
        <title>Comparative Genomics Analysis of the Genus Qipengyuania Reveals Extensive Genetic Diversity and Metabolic Versatility, Including the Description of Fifteen Novel Species.</title>
        <authorList>
            <person name="Liu Y."/>
        </authorList>
    </citation>
    <scope>NUCLEOTIDE SEQUENCE [LARGE SCALE GENOMIC DNA]</scope>
    <source>
        <strain evidence="6 7">YG27</strain>
    </source>
</reference>
<keyword evidence="4" id="KW-0788">Thiol protease</keyword>
<proteinExistence type="inferred from homology"/>
<evidence type="ECO:0000256" key="1">
    <source>
        <dbReference type="ARBA" id="ARBA00007074"/>
    </source>
</evidence>
<evidence type="ECO:0000313" key="7">
    <source>
        <dbReference type="Proteomes" id="UP000782554"/>
    </source>
</evidence>
<evidence type="ECO:0000256" key="3">
    <source>
        <dbReference type="ARBA" id="ARBA00022801"/>
    </source>
</evidence>
<evidence type="ECO:0000313" key="6">
    <source>
        <dbReference type="EMBL" id="MBX7501094.1"/>
    </source>
</evidence>
<feature type="domain" description="NlpC/P60" evidence="5">
    <location>
        <begin position="3"/>
        <end position="144"/>
    </location>
</feature>
<keyword evidence="7" id="KW-1185">Reference proteome</keyword>
<dbReference type="PROSITE" id="PS51935">
    <property type="entry name" value="NLPC_P60"/>
    <property type="match status" value="1"/>
</dbReference>
<dbReference type="InterPro" id="IPR038765">
    <property type="entry name" value="Papain-like_cys_pep_sf"/>
</dbReference>
<name>A0ABS7JTV9_9SPHN</name>
<evidence type="ECO:0000256" key="2">
    <source>
        <dbReference type="ARBA" id="ARBA00022670"/>
    </source>
</evidence>